<feature type="compositionally biased region" description="Polar residues" evidence="1">
    <location>
        <begin position="81"/>
        <end position="92"/>
    </location>
</feature>
<organism evidence="2">
    <name type="scientific">Arion vulgaris</name>
    <dbReference type="NCBI Taxonomy" id="1028688"/>
    <lineage>
        <taxon>Eukaryota</taxon>
        <taxon>Metazoa</taxon>
        <taxon>Spiralia</taxon>
        <taxon>Lophotrochozoa</taxon>
        <taxon>Mollusca</taxon>
        <taxon>Gastropoda</taxon>
        <taxon>Heterobranchia</taxon>
        <taxon>Euthyneura</taxon>
        <taxon>Panpulmonata</taxon>
        <taxon>Eupulmonata</taxon>
        <taxon>Stylommatophora</taxon>
        <taxon>Helicina</taxon>
        <taxon>Arionoidea</taxon>
        <taxon>Arionidae</taxon>
        <taxon>Arion</taxon>
    </lineage>
</organism>
<gene>
    <name evidence="2" type="primary">ORF162117</name>
</gene>
<feature type="region of interest" description="Disordered" evidence="1">
    <location>
        <begin position="44"/>
        <end position="92"/>
    </location>
</feature>
<reference evidence="2" key="1">
    <citation type="submission" date="2014-12" db="EMBL/GenBank/DDBJ databases">
        <title>Insight into the proteome of Arion vulgaris.</title>
        <authorList>
            <person name="Aradska J."/>
            <person name="Bulat T."/>
            <person name="Smidak R."/>
            <person name="Sarate P."/>
            <person name="Gangsoo J."/>
            <person name="Sialana F."/>
            <person name="Bilban M."/>
            <person name="Lubec G."/>
        </authorList>
    </citation>
    <scope>NUCLEOTIDE SEQUENCE</scope>
    <source>
        <tissue evidence="2">Skin</tissue>
    </source>
</reference>
<protein>
    <submittedName>
        <fullName evidence="2">Uncharacterized protein</fullName>
    </submittedName>
</protein>
<feature type="compositionally biased region" description="Basic and acidic residues" evidence="1">
    <location>
        <begin position="44"/>
        <end position="71"/>
    </location>
</feature>
<dbReference type="AlphaFoldDB" id="A0A0B7B6H5"/>
<accession>A0A0B7B6H5</accession>
<name>A0A0B7B6H5_9EUPU</name>
<evidence type="ECO:0000313" key="2">
    <source>
        <dbReference type="EMBL" id="CEK87916.1"/>
    </source>
</evidence>
<sequence>MHQLLKDKELSIKDIVGLILDYGKKLNSSVKMKASLFNYIEEKVSPKSNKTDKKRSIDEESPKDNRGEKMSSFKRRRKVKTNLNCFSHTRRT</sequence>
<dbReference type="EMBL" id="HACG01041051">
    <property type="protein sequence ID" value="CEK87916.1"/>
    <property type="molecule type" value="Transcribed_RNA"/>
</dbReference>
<evidence type="ECO:0000256" key="1">
    <source>
        <dbReference type="SAM" id="MobiDB-lite"/>
    </source>
</evidence>
<proteinExistence type="predicted"/>